<dbReference type="KEGG" id="ssua:FPZ54_08165"/>
<dbReference type="Proteomes" id="UP000318055">
    <property type="component" value="Chromosome"/>
</dbReference>
<evidence type="ECO:0000313" key="2">
    <source>
        <dbReference type="Proteomes" id="UP000318055"/>
    </source>
</evidence>
<evidence type="ECO:0000313" key="1">
    <source>
        <dbReference type="EMBL" id="QDX25998.1"/>
    </source>
</evidence>
<sequence>MTGWTFGWEFKKSNLYKSEFADAMRQAIHYRLSCITDARLPAHNDMHLPAVALFPDWLGEHDDDTTNYGKEAEGMRLNLELNVRLVQDR</sequence>
<reference evidence="1 2" key="1">
    <citation type="submission" date="2019-07" db="EMBL/GenBank/DDBJ databases">
        <title>Sphingomonas alkalisoli sp. nov., isolated from rhizosphere soil of Suaedae salsa.</title>
        <authorList>
            <person name="Zhang H."/>
            <person name="Xu L."/>
            <person name="Zhang J.-X."/>
            <person name="Sun J.-Q."/>
        </authorList>
    </citation>
    <scope>NUCLEOTIDE SEQUENCE [LARGE SCALE GENOMIC DNA]</scope>
    <source>
        <strain evidence="1 2">XS-10</strain>
    </source>
</reference>
<keyword evidence="2" id="KW-1185">Reference proteome</keyword>
<name>A0A518REY0_9SPHN</name>
<dbReference type="OrthoDB" id="9922433at2"/>
<dbReference type="EMBL" id="CP042239">
    <property type="protein sequence ID" value="QDX25998.1"/>
    <property type="molecule type" value="Genomic_DNA"/>
</dbReference>
<organism evidence="1 2">
    <name type="scientific">Sphingomonas suaedae</name>
    <dbReference type="NCBI Taxonomy" id="2599297"/>
    <lineage>
        <taxon>Bacteria</taxon>
        <taxon>Pseudomonadati</taxon>
        <taxon>Pseudomonadota</taxon>
        <taxon>Alphaproteobacteria</taxon>
        <taxon>Sphingomonadales</taxon>
        <taxon>Sphingomonadaceae</taxon>
        <taxon>Sphingomonas</taxon>
    </lineage>
</organism>
<accession>A0A518REY0</accession>
<dbReference type="RefSeq" id="WP_145846312.1">
    <property type="nucleotide sequence ID" value="NZ_CP042239.1"/>
</dbReference>
<gene>
    <name evidence="1" type="ORF">FPZ54_08165</name>
</gene>
<protein>
    <submittedName>
        <fullName evidence="1">Uncharacterized protein</fullName>
    </submittedName>
</protein>
<proteinExistence type="predicted"/>
<dbReference type="AlphaFoldDB" id="A0A518REY0"/>